<dbReference type="EMBL" id="JAEPCR010000191">
    <property type="protein sequence ID" value="MCG7981066.1"/>
    <property type="molecule type" value="Genomic_DNA"/>
</dbReference>
<sequence length="297" mass="33720">MHVIDLREFEEEFVIHFGGEPTRINAYTLASTLVSIADAAKAANALINPGYEVEIVVEALGSGSFKAKVRSIYNGLGNLFDKGDLKAIALSIIAAFIYQHTLAPDNEVNIIVNEDEVVIEQGETKVVVPREVHDCVNEVEKSEPFKRSINKAFESVEKDESIESLGITTRMEDETPAIKVPREKFPLITGIMETEENTRVVYEIAELSISRAILERTRRKWEFVWRGVKIAAPVLDHRFYDDFFAHRITIAPGDSLDVKLKIYQVRDTDTGIFMNKKYEVVEVRRHVPRLRQTTIEV</sequence>
<evidence type="ECO:0000313" key="2">
    <source>
        <dbReference type="Proteomes" id="UP000886674"/>
    </source>
</evidence>
<proteinExistence type="predicted"/>
<reference evidence="1" key="1">
    <citation type="journal article" date="2021" name="Proc. Natl. Acad. Sci. U.S.A.">
        <title>Global biogeography of chemosynthetic symbionts reveals both localized and globally distributed symbiont groups. .</title>
        <authorList>
            <person name="Osvatic J.T."/>
            <person name="Wilkins L.G.E."/>
            <person name="Leibrecht L."/>
            <person name="Leray M."/>
            <person name="Zauner S."/>
            <person name="Polzin J."/>
            <person name="Camacho Y."/>
            <person name="Gros O."/>
            <person name="van Gils J.A."/>
            <person name="Eisen J.A."/>
            <person name="Petersen J.M."/>
            <person name="Yuen B."/>
        </authorList>
    </citation>
    <scope>NUCLEOTIDE SEQUENCE</scope>
    <source>
        <strain evidence="1">MAGclacostrist055</strain>
    </source>
</reference>
<evidence type="ECO:0000313" key="1">
    <source>
        <dbReference type="EMBL" id="MCG7981066.1"/>
    </source>
</evidence>
<dbReference type="AlphaFoldDB" id="A0A9E4NPH3"/>
<organism evidence="1 2">
    <name type="scientific">Candidatus Thiodiazotropha taylori</name>
    <dbReference type="NCBI Taxonomy" id="2792791"/>
    <lineage>
        <taxon>Bacteria</taxon>
        <taxon>Pseudomonadati</taxon>
        <taxon>Pseudomonadota</taxon>
        <taxon>Gammaproteobacteria</taxon>
        <taxon>Chromatiales</taxon>
        <taxon>Sedimenticolaceae</taxon>
        <taxon>Candidatus Thiodiazotropha</taxon>
    </lineage>
</organism>
<comment type="caution">
    <text evidence="1">The sequence shown here is derived from an EMBL/GenBank/DDBJ whole genome shotgun (WGS) entry which is preliminary data.</text>
</comment>
<name>A0A9E4NPH3_9GAMM</name>
<gene>
    <name evidence="1" type="ORF">JAY77_23335</name>
</gene>
<accession>A0A9E4NPH3</accession>
<protein>
    <submittedName>
        <fullName evidence="1">Uncharacterized protein</fullName>
    </submittedName>
</protein>
<dbReference type="Proteomes" id="UP000886674">
    <property type="component" value="Unassembled WGS sequence"/>
</dbReference>